<dbReference type="InterPro" id="IPR003772">
    <property type="entry name" value="YceD"/>
</dbReference>
<evidence type="ECO:0000313" key="2">
    <source>
        <dbReference type="EMBL" id="SNS81751.1"/>
    </source>
</evidence>
<dbReference type="EMBL" id="FZPD01000002">
    <property type="protein sequence ID" value="SNS81751.1"/>
    <property type="molecule type" value="Genomic_DNA"/>
</dbReference>
<feature type="region of interest" description="Disordered" evidence="1">
    <location>
        <begin position="150"/>
        <end position="170"/>
    </location>
</feature>
<protein>
    <submittedName>
        <fullName evidence="2">Uncharacterized metal-binding protein YceD, DUF177 family</fullName>
    </submittedName>
</protein>
<feature type="compositionally biased region" description="Basic and acidic residues" evidence="1">
    <location>
        <begin position="159"/>
        <end position="170"/>
    </location>
</feature>
<gene>
    <name evidence="2" type="ORF">SAMN05421640_1362</name>
</gene>
<proteinExistence type="predicted"/>
<keyword evidence="3" id="KW-1185">Reference proteome</keyword>
<sequence length="170" mass="19659">MKDLKAFKIEIFGLSNSTHDFNFTFDDEFFSHFENSLVSKGKGTCDVVLTKTDSMITLNLTIEGAIELECDRSLELFDFPISVNKEVIYKYGDEEKELSEDVFVILKGEQEINISTFLYESISLEVPMKKLHPKFQNEPDSDEMIYVSETEVESQEESTDPRWEALKKLK</sequence>
<reference evidence="2 3" key="1">
    <citation type="submission" date="2017-06" db="EMBL/GenBank/DDBJ databases">
        <authorList>
            <person name="Kim H.J."/>
            <person name="Triplett B.A."/>
        </authorList>
    </citation>
    <scope>NUCLEOTIDE SEQUENCE [LARGE SCALE GENOMIC DNA]</scope>
    <source>
        <strain evidence="2 3">DSM 19307</strain>
    </source>
</reference>
<dbReference type="AlphaFoldDB" id="A0A239HKU3"/>
<dbReference type="OrthoDB" id="1524821at2"/>
<organism evidence="2 3">
    <name type="scientific">Ekhidna lutea</name>
    <dbReference type="NCBI Taxonomy" id="447679"/>
    <lineage>
        <taxon>Bacteria</taxon>
        <taxon>Pseudomonadati</taxon>
        <taxon>Bacteroidota</taxon>
        <taxon>Cytophagia</taxon>
        <taxon>Cytophagales</taxon>
        <taxon>Reichenbachiellaceae</taxon>
        <taxon>Ekhidna</taxon>
    </lineage>
</organism>
<dbReference type="Pfam" id="PF02620">
    <property type="entry name" value="YceD"/>
    <property type="match status" value="1"/>
</dbReference>
<evidence type="ECO:0000256" key="1">
    <source>
        <dbReference type="SAM" id="MobiDB-lite"/>
    </source>
</evidence>
<evidence type="ECO:0000313" key="3">
    <source>
        <dbReference type="Proteomes" id="UP000198393"/>
    </source>
</evidence>
<dbReference type="Proteomes" id="UP000198393">
    <property type="component" value="Unassembled WGS sequence"/>
</dbReference>
<accession>A0A239HKU3</accession>
<name>A0A239HKU3_EKHLU</name>
<dbReference type="RefSeq" id="WP_089356101.1">
    <property type="nucleotide sequence ID" value="NZ_FZPD01000002.1"/>
</dbReference>